<dbReference type="InterPro" id="IPR002035">
    <property type="entry name" value="VWF_A"/>
</dbReference>
<feature type="region of interest" description="Disordered" evidence="1">
    <location>
        <begin position="394"/>
        <end position="440"/>
    </location>
</feature>
<proteinExistence type="predicted"/>
<dbReference type="InterPro" id="IPR036465">
    <property type="entry name" value="vWFA_dom_sf"/>
</dbReference>
<name>A0AAN6GJQ1_9BASI</name>
<sequence length="610" mass="64465">MHVNEENPDGSSRWDEARRALEGVSRTIARYDSDGIDCVFLNSEKEGRGLRSPNDVKELFNSVDPNGQTPTGERLAMLFLEYWDVLDTWADKKKAGKITAKDVPPKKRNYIVLTDGRASDDVASVIVDCARRLDEGNYPLSQLNIQFIQVGADSEATRALHELDNELEEVFQVRDIVDILAYTGGTLDASSIMKQLYGGIEKRSKGIQEEAAHVLEQVKDTPAVEAVVAKGIVTEEEVKAADEPVEAEEEEQAETIPITADTIPASHPAAEALRESAPENAQHIAAEAAETVGLGTTVGAGLAELSAASESAATAEGHVPESHAPAADDAAPLTSQRSVPTDSTSQPPSDEATQIASSTDEAETPSANMIQAGATSEAGEDEAVLTTALANVKLEEGADGIPPSSSTDETKDTNEAPTTQPEEGVASSAETALDQPSPRELAVPSKVFSLLGKNLKLDTAEDAEPYCQQLAAVEGLEEIHLSGNTLGQGACEAFARALAASRHTLRIFNGADIFTGRLITEIPASLRALCDALVDHSALETVDLSDNAFGGRCADAMSNLFSKNHSIEVIRLQNNGLGVTGGKIIAAALEAAADNLQALGLTSRLRSVTI</sequence>
<dbReference type="SUPFAM" id="SSF52047">
    <property type="entry name" value="RNI-like"/>
    <property type="match status" value="1"/>
</dbReference>
<evidence type="ECO:0000313" key="4">
    <source>
        <dbReference type="Proteomes" id="UP001176517"/>
    </source>
</evidence>
<keyword evidence="4" id="KW-1185">Reference proteome</keyword>
<accession>A0AAN6GJQ1</accession>
<reference evidence="3" key="1">
    <citation type="journal article" date="2023" name="PhytoFront">
        <title>Draft Genome Resources of Seven Strains of Tilletia horrida, Causal Agent of Kernel Smut of Rice.</title>
        <authorList>
            <person name="Khanal S."/>
            <person name="Antony Babu S."/>
            <person name="Zhou X.G."/>
        </authorList>
    </citation>
    <scope>NUCLEOTIDE SEQUENCE</scope>
    <source>
        <strain evidence="3">TX6</strain>
    </source>
</reference>
<dbReference type="SMART" id="SM00368">
    <property type="entry name" value="LRR_RI"/>
    <property type="match status" value="3"/>
</dbReference>
<dbReference type="Proteomes" id="UP001176517">
    <property type="component" value="Unassembled WGS sequence"/>
</dbReference>
<organism evidence="3 4">
    <name type="scientific">Tilletia horrida</name>
    <dbReference type="NCBI Taxonomy" id="155126"/>
    <lineage>
        <taxon>Eukaryota</taxon>
        <taxon>Fungi</taxon>
        <taxon>Dikarya</taxon>
        <taxon>Basidiomycota</taxon>
        <taxon>Ustilaginomycotina</taxon>
        <taxon>Exobasidiomycetes</taxon>
        <taxon>Tilletiales</taxon>
        <taxon>Tilletiaceae</taxon>
        <taxon>Tilletia</taxon>
    </lineage>
</organism>
<dbReference type="EMBL" id="JAPDMZ010000255">
    <property type="protein sequence ID" value="KAK0544927.1"/>
    <property type="molecule type" value="Genomic_DNA"/>
</dbReference>
<dbReference type="AlphaFoldDB" id="A0AAN6GJQ1"/>
<gene>
    <name evidence="3" type="ORF">OC846_005874</name>
</gene>
<evidence type="ECO:0000313" key="3">
    <source>
        <dbReference type="EMBL" id="KAK0544927.1"/>
    </source>
</evidence>
<feature type="compositionally biased region" description="Polar residues" evidence="1">
    <location>
        <begin position="333"/>
        <end position="366"/>
    </location>
</feature>
<dbReference type="SUPFAM" id="SSF53300">
    <property type="entry name" value="vWA-like"/>
    <property type="match status" value="1"/>
</dbReference>
<dbReference type="PROSITE" id="PS50234">
    <property type="entry name" value="VWFA"/>
    <property type="match status" value="1"/>
</dbReference>
<feature type="non-terminal residue" evidence="3">
    <location>
        <position position="610"/>
    </location>
</feature>
<dbReference type="InterPro" id="IPR032675">
    <property type="entry name" value="LRR_dom_sf"/>
</dbReference>
<protein>
    <recommendedName>
        <fullName evidence="2">VWFA domain-containing protein</fullName>
    </recommendedName>
</protein>
<evidence type="ECO:0000259" key="2">
    <source>
        <dbReference type="PROSITE" id="PS50234"/>
    </source>
</evidence>
<comment type="caution">
    <text evidence="3">The sequence shown here is derived from an EMBL/GenBank/DDBJ whole genome shotgun (WGS) entry which is preliminary data.</text>
</comment>
<dbReference type="PANTHER" id="PTHR34706">
    <property type="entry name" value="SLR1338 PROTEIN"/>
    <property type="match status" value="1"/>
</dbReference>
<evidence type="ECO:0000256" key="1">
    <source>
        <dbReference type="SAM" id="MobiDB-lite"/>
    </source>
</evidence>
<feature type="region of interest" description="Disordered" evidence="1">
    <location>
        <begin position="309"/>
        <end position="366"/>
    </location>
</feature>
<dbReference type="Gene3D" id="3.80.10.10">
    <property type="entry name" value="Ribonuclease Inhibitor"/>
    <property type="match status" value="1"/>
</dbReference>
<feature type="domain" description="VWFA" evidence="2">
    <location>
        <begin position="1"/>
        <end position="196"/>
    </location>
</feature>
<dbReference type="PANTHER" id="PTHR34706:SF1">
    <property type="entry name" value="VWFA DOMAIN-CONTAINING PROTEIN"/>
    <property type="match status" value="1"/>
</dbReference>